<name>X1EBS7_9ZZZZ</name>
<evidence type="ECO:0000256" key="1">
    <source>
        <dbReference type="ARBA" id="ARBA00004651"/>
    </source>
</evidence>
<dbReference type="EMBL" id="BARU01002613">
    <property type="protein sequence ID" value="GAH30047.1"/>
    <property type="molecule type" value="Genomic_DNA"/>
</dbReference>
<keyword evidence="5 7" id="KW-1133">Transmembrane helix</keyword>
<evidence type="ECO:0000256" key="6">
    <source>
        <dbReference type="ARBA" id="ARBA00023136"/>
    </source>
</evidence>
<dbReference type="AlphaFoldDB" id="X1EBS7"/>
<dbReference type="GO" id="GO:0005886">
    <property type="term" value="C:plasma membrane"/>
    <property type="evidence" value="ECO:0007669"/>
    <property type="project" value="UniProtKB-SubCell"/>
</dbReference>
<keyword evidence="3" id="KW-1003">Cell membrane</keyword>
<feature type="transmembrane region" description="Helical" evidence="7">
    <location>
        <begin position="76"/>
        <end position="99"/>
    </location>
</feature>
<dbReference type="GO" id="GO:0055085">
    <property type="term" value="P:transmembrane transport"/>
    <property type="evidence" value="ECO:0007669"/>
    <property type="project" value="InterPro"/>
</dbReference>
<keyword evidence="2" id="KW-0813">Transport</keyword>
<dbReference type="PANTHER" id="PTHR43163:SF6">
    <property type="entry name" value="DIPEPTIDE TRANSPORT SYSTEM PERMEASE PROTEIN DPPB-RELATED"/>
    <property type="match status" value="1"/>
</dbReference>
<keyword evidence="4 7" id="KW-0812">Transmembrane</keyword>
<organism evidence="9">
    <name type="scientific">marine sediment metagenome</name>
    <dbReference type="NCBI Taxonomy" id="412755"/>
    <lineage>
        <taxon>unclassified sequences</taxon>
        <taxon>metagenomes</taxon>
        <taxon>ecological metagenomes</taxon>
    </lineage>
</organism>
<evidence type="ECO:0000256" key="7">
    <source>
        <dbReference type="SAM" id="Phobius"/>
    </source>
</evidence>
<keyword evidence="6 7" id="KW-0472">Membrane</keyword>
<feature type="non-terminal residue" evidence="9">
    <location>
        <position position="1"/>
    </location>
</feature>
<comment type="subcellular location">
    <subcellularLocation>
        <location evidence="1">Cell membrane</location>
        <topology evidence="1">Multi-pass membrane protein</topology>
    </subcellularLocation>
</comment>
<dbReference type="PROSITE" id="PS50928">
    <property type="entry name" value="ABC_TM1"/>
    <property type="match status" value="1"/>
</dbReference>
<dbReference type="PANTHER" id="PTHR43163">
    <property type="entry name" value="DIPEPTIDE TRANSPORT SYSTEM PERMEASE PROTEIN DPPB-RELATED"/>
    <property type="match status" value="1"/>
</dbReference>
<proteinExistence type="predicted"/>
<evidence type="ECO:0000256" key="3">
    <source>
        <dbReference type="ARBA" id="ARBA00022475"/>
    </source>
</evidence>
<evidence type="ECO:0000256" key="5">
    <source>
        <dbReference type="ARBA" id="ARBA00022989"/>
    </source>
</evidence>
<gene>
    <name evidence="9" type="ORF">S03H2_06087</name>
</gene>
<evidence type="ECO:0000259" key="8">
    <source>
        <dbReference type="PROSITE" id="PS50928"/>
    </source>
</evidence>
<feature type="domain" description="ABC transmembrane type-1" evidence="8">
    <location>
        <begin position="1"/>
        <end position="99"/>
    </location>
</feature>
<sequence>EILSEDYIKAARSYGLSERLILYSYALKNSLGPTITVVTLSMGYTFTNTFLAESVFSWPGIGKYVAEAVMCLDYPAIMGVTIVAACAYVLLNLIADILFPLIRE</sequence>
<evidence type="ECO:0000313" key="9">
    <source>
        <dbReference type="EMBL" id="GAH30047.1"/>
    </source>
</evidence>
<dbReference type="Pfam" id="PF00528">
    <property type="entry name" value="BPD_transp_1"/>
    <property type="match status" value="1"/>
</dbReference>
<dbReference type="InterPro" id="IPR035906">
    <property type="entry name" value="MetI-like_sf"/>
</dbReference>
<dbReference type="CDD" id="cd06261">
    <property type="entry name" value="TM_PBP2"/>
    <property type="match status" value="1"/>
</dbReference>
<dbReference type="SUPFAM" id="SSF161098">
    <property type="entry name" value="MetI-like"/>
    <property type="match status" value="1"/>
</dbReference>
<evidence type="ECO:0000256" key="4">
    <source>
        <dbReference type="ARBA" id="ARBA00022692"/>
    </source>
</evidence>
<protein>
    <recommendedName>
        <fullName evidence="8">ABC transmembrane type-1 domain-containing protein</fullName>
    </recommendedName>
</protein>
<evidence type="ECO:0000256" key="2">
    <source>
        <dbReference type="ARBA" id="ARBA00022448"/>
    </source>
</evidence>
<dbReference type="InterPro" id="IPR000515">
    <property type="entry name" value="MetI-like"/>
</dbReference>
<reference evidence="9" key="1">
    <citation type="journal article" date="2014" name="Front. Microbiol.">
        <title>High frequency of phylogenetically diverse reductive dehalogenase-homologous genes in deep subseafloor sedimentary metagenomes.</title>
        <authorList>
            <person name="Kawai M."/>
            <person name="Futagami T."/>
            <person name="Toyoda A."/>
            <person name="Takaki Y."/>
            <person name="Nishi S."/>
            <person name="Hori S."/>
            <person name="Arai W."/>
            <person name="Tsubouchi T."/>
            <person name="Morono Y."/>
            <person name="Uchiyama I."/>
            <person name="Ito T."/>
            <person name="Fujiyama A."/>
            <person name="Inagaki F."/>
            <person name="Takami H."/>
        </authorList>
    </citation>
    <scope>NUCLEOTIDE SEQUENCE</scope>
    <source>
        <strain evidence="9">Expedition CK06-06</strain>
    </source>
</reference>
<comment type="caution">
    <text evidence="9">The sequence shown here is derived from an EMBL/GenBank/DDBJ whole genome shotgun (WGS) entry which is preliminary data.</text>
</comment>
<accession>X1EBS7</accession>
<dbReference type="Gene3D" id="1.10.3720.10">
    <property type="entry name" value="MetI-like"/>
    <property type="match status" value="1"/>
</dbReference>